<dbReference type="Pfam" id="PF00077">
    <property type="entry name" value="RVP"/>
    <property type="match status" value="1"/>
</dbReference>
<dbReference type="GO" id="GO:0004190">
    <property type="term" value="F:aspartic-type endopeptidase activity"/>
    <property type="evidence" value="ECO:0007669"/>
    <property type="project" value="InterPro"/>
</dbReference>
<keyword evidence="4" id="KW-1185">Reference proteome</keyword>
<dbReference type="InterPro" id="IPR018061">
    <property type="entry name" value="Retropepsins"/>
</dbReference>
<dbReference type="SUPFAM" id="SSF56672">
    <property type="entry name" value="DNA/RNA polymerases"/>
    <property type="match status" value="1"/>
</dbReference>
<dbReference type="OrthoDB" id="9900537at2759"/>
<evidence type="ECO:0000259" key="2">
    <source>
        <dbReference type="PROSITE" id="PS50175"/>
    </source>
</evidence>
<dbReference type="GO" id="GO:0006508">
    <property type="term" value="P:proteolysis"/>
    <property type="evidence" value="ECO:0007669"/>
    <property type="project" value="InterPro"/>
</dbReference>
<dbReference type="SUPFAM" id="SSF50630">
    <property type="entry name" value="Acid proteases"/>
    <property type="match status" value="1"/>
</dbReference>
<dbReference type="InterPro" id="IPR021109">
    <property type="entry name" value="Peptidase_aspartic_dom_sf"/>
</dbReference>
<dbReference type="Gene3D" id="2.40.70.10">
    <property type="entry name" value="Acid Proteases"/>
    <property type="match status" value="1"/>
</dbReference>
<accession>A0A3M0L316</accession>
<dbReference type="InterPro" id="IPR043502">
    <property type="entry name" value="DNA/RNA_pol_sf"/>
</dbReference>
<sequence>MWSDTKFSPSPDADGSLLGQLRASTCGSAGLDTCTAATVVLDSCRVHKVPLDAFGPVDGGMSAFPMGRAENPSQGNGGFGSTGPPQVHCTAVLTKDCPEKVCTLSIPGVTPPEIRLRRLLNTGVDITILSLATWPLECPLDPVQTSVAGLAGTVQCYISQRTLMIMNPNGHGLASCHNQNSCQSLRKGCASGQIFDVMKGAECPIPPIWWLVDKPVWENQWPLSQDKLVALHDLVQDQLDQGHLEPSTSPWKIPVFCIKKKSGKWRPQESQCYDGKHDDVAGWLRKRCISLEQRFGCRIQPPKQCEGPYDLIASGHSKRVRCCPEF</sequence>
<dbReference type="Proteomes" id="UP000269221">
    <property type="component" value="Unassembled WGS sequence"/>
</dbReference>
<protein>
    <recommendedName>
        <fullName evidence="2">Peptidase A2 domain-containing protein</fullName>
    </recommendedName>
</protein>
<reference evidence="3 4" key="1">
    <citation type="submission" date="2018-07" db="EMBL/GenBank/DDBJ databases">
        <title>A high quality draft genome assembly of the barn swallow (H. rustica rustica).</title>
        <authorList>
            <person name="Formenti G."/>
            <person name="Chiara M."/>
            <person name="Poveda L."/>
            <person name="Francoijs K.-J."/>
            <person name="Bonisoli-Alquati A."/>
            <person name="Canova L."/>
            <person name="Gianfranceschi L."/>
            <person name="Horner D.S."/>
            <person name="Saino N."/>
        </authorList>
    </citation>
    <scope>NUCLEOTIDE SEQUENCE [LARGE SCALE GENOMIC DNA]</scope>
    <source>
        <strain evidence="3">Chelidonia</strain>
        <tissue evidence="3">Blood</tissue>
    </source>
</reference>
<organism evidence="3 4">
    <name type="scientific">Hirundo rustica rustica</name>
    <dbReference type="NCBI Taxonomy" id="333673"/>
    <lineage>
        <taxon>Eukaryota</taxon>
        <taxon>Metazoa</taxon>
        <taxon>Chordata</taxon>
        <taxon>Craniata</taxon>
        <taxon>Vertebrata</taxon>
        <taxon>Euteleostomi</taxon>
        <taxon>Archelosauria</taxon>
        <taxon>Archosauria</taxon>
        <taxon>Dinosauria</taxon>
        <taxon>Saurischia</taxon>
        <taxon>Theropoda</taxon>
        <taxon>Coelurosauria</taxon>
        <taxon>Aves</taxon>
        <taxon>Neognathae</taxon>
        <taxon>Neoaves</taxon>
        <taxon>Telluraves</taxon>
        <taxon>Australaves</taxon>
        <taxon>Passeriformes</taxon>
        <taxon>Sylvioidea</taxon>
        <taxon>Hirundinidae</taxon>
        <taxon>Hirundo</taxon>
    </lineage>
</organism>
<dbReference type="InterPro" id="IPR001995">
    <property type="entry name" value="Peptidase_A2_cat"/>
</dbReference>
<dbReference type="EMBL" id="QRBI01000097">
    <property type="protein sequence ID" value="RMC18184.1"/>
    <property type="molecule type" value="Genomic_DNA"/>
</dbReference>
<proteinExistence type="predicted"/>
<dbReference type="Gene3D" id="3.10.10.10">
    <property type="entry name" value="HIV Type 1 Reverse Transcriptase, subunit A, domain 1"/>
    <property type="match status" value="1"/>
</dbReference>
<dbReference type="AlphaFoldDB" id="A0A3M0L316"/>
<dbReference type="PROSITE" id="PS50175">
    <property type="entry name" value="ASP_PROT_RETROV"/>
    <property type="match status" value="1"/>
</dbReference>
<comment type="caution">
    <text evidence="3">The sequence shown here is derived from an EMBL/GenBank/DDBJ whole genome shotgun (WGS) entry which is preliminary data.</text>
</comment>
<feature type="domain" description="Peptidase A2" evidence="2">
    <location>
        <begin position="116"/>
        <end position="155"/>
    </location>
</feature>
<name>A0A3M0L316_HIRRU</name>
<evidence type="ECO:0000313" key="4">
    <source>
        <dbReference type="Proteomes" id="UP000269221"/>
    </source>
</evidence>
<keyword evidence="1" id="KW-0378">Hydrolase</keyword>
<evidence type="ECO:0000313" key="3">
    <source>
        <dbReference type="EMBL" id="RMC18184.1"/>
    </source>
</evidence>
<gene>
    <name evidence="3" type="ORF">DUI87_05065</name>
</gene>
<evidence type="ECO:0000256" key="1">
    <source>
        <dbReference type="ARBA" id="ARBA00022801"/>
    </source>
</evidence>